<reference evidence="4 5" key="1">
    <citation type="submission" date="2024-01" db="EMBL/GenBank/DDBJ databases">
        <title>The genomes of 5 underutilized Papilionoideae crops provide insights into root nodulation and disease resistanc.</title>
        <authorList>
            <person name="Yuan L."/>
        </authorList>
    </citation>
    <scope>NUCLEOTIDE SEQUENCE [LARGE SCALE GENOMIC DNA]</scope>
    <source>
        <strain evidence="4">ZHUSHIDOU_FW_LH</strain>
        <tissue evidence="4">Leaf</tissue>
    </source>
</reference>
<dbReference type="SUPFAM" id="SSF47954">
    <property type="entry name" value="Cyclin-like"/>
    <property type="match status" value="1"/>
</dbReference>
<evidence type="ECO:0000313" key="4">
    <source>
        <dbReference type="EMBL" id="KAK7255952.1"/>
    </source>
</evidence>
<evidence type="ECO:0000256" key="1">
    <source>
        <dbReference type="ARBA" id="ARBA00011177"/>
    </source>
</evidence>
<gene>
    <name evidence="4" type="ORF">RIF29_29381</name>
</gene>
<keyword evidence="5" id="KW-1185">Reference proteome</keyword>
<sequence>MCVSHTTTSDLFSFRRVCWRSSGSVRVSSAGSVRVKGRVFFWMSLTYAVKNTCSSSFNATKIQAKKRKLSKAAQLNVSNVVRLVAVEPPQVQVDSNAKSLPEDPDVTNIDGEIEDPPFFSLYAVDIYDNLRVAELSRRPYPHFMETLQRDINQNMRGLLIDWLVAVYVCG</sequence>
<dbReference type="InterPro" id="IPR036915">
    <property type="entry name" value="Cyclin-like_sf"/>
</dbReference>
<evidence type="ECO:0000256" key="2">
    <source>
        <dbReference type="ARBA" id="ARBA00032263"/>
    </source>
</evidence>
<protein>
    <recommendedName>
        <fullName evidence="2">B-like cyclin</fullName>
    </recommendedName>
</protein>
<accession>A0AAN9HVW0</accession>
<dbReference type="EMBL" id="JAYWIO010000006">
    <property type="protein sequence ID" value="KAK7255952.1"/>
    <property type="molecule type" value="Genomic_DNA"/>
</dbReference>
<dbReference type="AlphaFoldDB" id="A0AAN9HVW0"/>
<comment type="subunit">
    <text evidence="1">Interacts with the CDC2 protein kinase to form a serine/threonine kinase holoenzyme complex also known as maturation promoting factor (MPF). The cyclin subunit imparts substrate specificity to the complex.</text>
</comment>
<dbReference type="InterPro" id="IPR006671">
    <property type="entry name" value="Cyclin_N"/>
</dbReference>
<dbReference type="Gene3D" id="1.10.472.10">
    <property type="entry name" value="Cyclin-like"/>
    <property type="match status" value="2"/>
</dbReference>
<dbReference type="Proteomes" id="UP001372338">
    <property type="component" value="Unassembled WGS sequence"/>
</dbReference>
<name>A0AAN9HVW0_CROPI</name>
<comment type="caution">
    <text evidence="4">The sequence shown here is derived from an EMBL/GenBank/DDBJ whole genome shotgun (WGS) entry which is preliminary data.</text>
</comment>
<dbReference type="Pfam" id="PF00134">
    <property type="entry name" value="Cyclin_N"/>
    <property type="match status" value="1"/>
</dbReference>
<proteinExistence type="predicted"/>
<evidence type="ECO:0000259" key="3">
    <source>
        <dbReference type="Pfam" id="PF00134"/>
    </source>
</evidence>
<evidence type="ECO:0000313" key="5">
    <source>
        <dbReference type="Proteomes" id="UP001372338"/>
    </source>
</evidence>
<feature type="domain" description="Cyclin N-terminal" evidence="3">
    <location>
        <begin position="125"/>
        <end position="166"/>
    </location>
</feature>
<organism evidence="4 5">
    <name type="scientific">Crotalaria pallida</name>
    <name type="common">Smooth rattlebox</name>
    <name type="synonym">Crotalaria striata</name>
    <dbReference type="NCBI Taxonomy" id="3830"/>
    <lineage>
        <taxon>Eukaryota</taxon>
        <taxon>Viridiplantae</taxon>
        <taxon>Streptophyta</taxon>
        <taxon>Embryophyta</taxon>
        <taxon>Tracheophyta</taxon>
        <taxon>Spermatophyta</taxon>
        <taxon>Magnoliopsida</taxon>
        <taxon>eudicotyledons</taxon>
        <taxon>Gunneridae</taxon>
        <taxon>Pentapetalae</taxon>
        <taxon>rosids</taxon>
        <taxon>fabids</taxon>
        <taxon>Fabales</taxon>
        <taxon>Fabaceae</taxon>
        <taxon>Papilionoideae</taxon>
        <taxon>50 kb inversion clade</taxon>
        <taxon>genistoids sensu lato</taxon>
        <taxon>core genistoids</taxon>
        <taxon>Crotalarieae</taxon>
        <taxon>Crotalaria</taxon>
    </lineage>
</organism>